<dbReference type="AlphaFoldDB" id="A0A383BBX5"/>
<protein>
    <submittedName>
        <fullName evidence="1">Uncharacterized protein</fullName>
    </submittedName>
</protein>
<gene>
    <name evidence="1" type="ORF">METZ01_LOCUS470228</name>
</gene>
<sequence>MDCFVRYRPEADVDALGDAIEDGFVEAGRLEVGQVIELDVEGRADRPGVLVDHELSELVVGIETHFGWHGVEVQGVAGTDFEPLLDQAPGRPFSYLHLDLDLDVDLG</sequence>
<reference evidence="1" key="1">
    <citation type="submission" date="2018-05" db="EMBL/GenBank/DDBJ databases">
        <authorList>
            <person name="Lanie J.A."/>
            <person name="Ng W.-L."/>
            <person name="Kazmierczak K.M."/>
            <person name="Andrzejewski T.M."/>
            <person name="Davidsen T.M."/>
            <person name="Wayne K.J."/>
            <person name="Tettelin H."/>
            <person name="Glass J.I."/>
            <person name="Rusch D."/>
            <person name="Podicherti R."/>
            <person name="Tsui H.-C.T."/>
            <person name="Winkler M.E."/>
        </authorList>
    </citation>
    <scope>NUCLEOTIDE SEQUENCE</scope>
</reference>
<evidence type="ECO:0000313" key="1">
    <source>
        <dbReference type="EMBL" id="SVE17374.1"/>
    </source>
</evidence>
<organism evidence="1">
    <name type="scientific">marine metagenome</name>
    <dbReference type="NCBI Taxonomy" id="408172"/>
    <lineage>
        <taxon>unclassified sequences</taxon>
        <taxon>metagenomes</taxon>
        <taxon>ecological metagenomes</taxon>
    </lineage>
</organism>
<accession>A0A383BBX5</accession>
<name>A0A383BBX5_9ZZZZ</name>
<proteinExistence type="predicted"/>
<dbReference type="EMBL" id="UINC01199105">
    <property type="protein sequence ID" value="SVE17374.1"/>
    <property type="molecule type" value="Genomic_DNA"/>
</dbReference>